<dbReference type="PANTHER" id="PTHR37694">
    <property type="entry name" value="SLR8022 PROTEIN"/>
    <property type="match status" value="1"/>
</dbReference>
<proteinExistence type="predicted"/>
<accession>A0A1Y5P020</accession>
<dbReference type="AlphaFoldDB" id="A0A1Y5P020"/>
<name>A0A1Y5P020_9MYCO</name>
<evidence type="ECO:0008006" key="2">
    <source>
        <dbReference type="Google" id="ProtNLM"/>
    </source>
</evidence>
<dbReference type="Gene3D" id="2.60.120.10">
    <property type="entry name" value="Jelly Rolls"/>
    <property type="match status" value="1"/>
</dbReference>
<organism evidence="1">
    <name type="scientific">uncultured Mycobacterium sp</name>
    <dbReference type="NCBI Taxonomy" id="171292"/>
    <lineage>
        <taxon>Bacteria</taxon>
        <taxon>Bacillati</taxon>
        <taxon>Actinomycetota</taxon>
        <taxon>Actinomycetes</taxon>
        <taxon>Mycobacteriales</taxon>
        <taxon>Mycobacteriaceae</taxon>
        <taxon>Mycobacterium</taxon>
        <taxon>environmental samples</taxon>
    </lineage>
</organism>
<gene>
    <name evidence="1" type="ORF">MHPYR_10272</name>
</gene>
<reference evidence="1" key="1">
    <citation type="submission" date="2016-03" db="EMBL/GenBank/DDBJ databases">
        <authorList>
            <person name="Ploux O."/>
        </authorList>
    </citation>
    <scope>NUCLEOTIDE SEQUENCE</scope>
    <source>
        <strain evidence="1">UC10</strain>
    </source>
</reference>
<evidence type="ECO:0000313" key="1">
    <source>
        <dbReference type="EMBL" id="SBS70699.1"/>
    </source>
</evidence>
<dbReference type="InterPro" id="IPR011051">
    <property type="entry name" value="RmlC_Cupin_sf"/>
</dbReference>
<dbReference type="SUPFAM" id="SSF51182">
    <property type="entry name" value="RmlC-like cupins"/>
    <property type="match status" value="1"/>
</dbReference>
<sequence length="110" mass="11690">MQRISLDALATQQLELAAAHGGRPAADTVVGGHERVLRQTVVGMIKGSELAEHNNPGEATVHVLRGRVRLTSEGQSWEGRSGDLLKIPDARHGLQALEDSAILLTVAKLA</sequence>
<protein>
    <recommendedName>
        <fullName evidence="2">Cupin 2 conserved barrel domain protein</fullName>
    </recommendedName>
</protein>
<dbReference type="EMBL" id="FLQS01000001">
    <property type="protein sequence ID" value="SBS70699.1"/>
    <property type="molecule type" value="Genomic_DNA"/>
</dbReference>
<dbReference type="CDD" id="cd02230">
    <property type="entry name" value="cupin_HP0902-like"/>
    <property type="match status" value="1"/>
</dbReference>
<dbReference type="InterPro" id="IPR014710">
    <property type="entry name" value="RmlC-like_jellyroll"/>
</dbReference>
<dbReference type="PANTHER" id="PTHR37694:SF1">
    <property type="entry name" value="SLR8022 PROTEIN"/>
    <property type="match status" value="1"/>
</dbReference>